<evidence type="ECO:0000313" key="5">
    <source>
        <dbReference type="Proteomes" id="UP000547209"/>
    </source>
</evidence>
<keyword evidence="2" id="KW-0012">Acyltransferase</keyword>
<dbReference type="Pfam" id="PF00583">
    <property type="entry name" value="Acetyltransf_1"/>
    <property type="match status" value="1"/>
</dbReference>
<dbReference type="InterPro" id="IPR016181">
    <property type="entry name" value="Acyl_CoA_acyltransferase"/>
</dbReference>
<keyword evidence="5" id="KW-1185">Reference proteome</keyword>
<gene>
    <name evidence="4" type="ORF">H7C19_15485</name>
</gene>
<dbReference type="InterPro" id="IPR000182">
    <property type="entry name" value="GNAT_dom"/>
</dbReference>
<reference evidence="4 5" key="1">
    <citation type="submission" date="2020-08" db="EMBL/GenBank/DDBJ databases">
        <title>Cohnella phylogeny.</title>
        <authorList>
            <person name="Dunlap C."/>
        </authorList>
    </citation>
    <scope>NUCLEOTIDE SEQUENCE [LARGE SCALE GENOMIC DNA]</scope>
    <source>
        <strain evidence="4 5">DSM 28246</strain>
    </source>
</reference>
<dbReference type="CDD" id="cd04301">
    <property type="entry name" value="NAT_SF"/>
    <property type="match status" value="1"/>
</dbReference>
<dbReference type="SUPFAM" id="SSF55729">
    <property type="entry name" value="Acyl-CoA N-acyltransferases (Nat)"/>
    <property type="match status" value="1"/>
</dbReference>
<keyword evidence="1 4" id="KW-0808">Transferase</keyword>
<protein>
    <submittedName>
        <fullName evidence="4">GNAT family N-acetyltransferase</fullName>
    </submittedName>
</protein>
<dbReference type="RefSeq" id="WP_185143547.1">
    <property type="nucleotide sequence ID" value="NZ_JACJVP010000024.1"/>
</dbReference>
<accession>A0A7X0RR98</accession>
<evidence type="ECO:0000313" key="4">
    <source>
        <dbReference type="EMBL" id="MBB6672081.1"/>
    </source>
</evidence>
<evidence type="ECO:0000256" key="1">
    <source>
        <dbReference type="ARBA" id="ARBA00022679"/>
    </source>
</evidence>
<dbReference type="Gene3D" id="3.40.630.30">
    <property type="match status" value="1"/>
</dbReference>
<dbReference type="InterPro" id="IPR050832">
    <property type="entry name" value="Bact_Acetyltransf"/>
</dbReference>
<evidence type="ECO:0000256" key="2">
    <source>
        <dbReference type="ARBA" id="ARBA00023315"/>
    </source>
</evidence>
<dbReference type="EMBL" id="JACJVP010000024">
    <property type="protein sequence ID" value="MBB6672081.1"/>
    <property type="molecule type" value="Genomic_DNA"/>
</dbReference>
<sequence>MNVQVIEVQSDSADLRRMIAKLDEDLLTRYRPEDIHGLDFDDPNVHRITLMVAYADDEPVGCGAIRPLGGETTELKRFFVEASVRRQGIAGRMLEALERKARETGFAVIRLETGTEQPEAIRFYEKNGYAAIAKYGEYADSEHSLCYEKSL</sequence>
<name>A0A7X0RR98_9BACL</name>
<dbReference type="PROSITE" id="PS51186">
    <property type="entry name" value="GNAT"/>
    <property type="match status" value="1"/>
</dbReference>
<dbReference type="AlphaFoldDB" id="A0A7X0RR98"/>
<proteinExistence type="predicted"/>
<evidence type="ECO:0000259" key="3">
    <source>
        <dbReference type="PROSITE" id="PS51186"/>
    </source>
</evidence>
<dbReference type="PANTHER" id="PTHR43877:SF2">
    <property type="entry name" value="AMINOALKYLPHOSPHONATE N-ACETYLTRANSFERASE-RELATED"/>
    <property type="match status" value="1"/>
</dbReference>
<dbReference type="PANTHER" id="PTHR43877">
    <property type="entry name" value="AMINOALKYLPHOSPHONATE N-ACETYLTRANSFERASE-RELATED-RELATED"/>
    <property type="match status" value="1"/>
</dbReference>
<dbReference type="GO" id="GO:0016747">
    <property type="term" value="F:acyltransferase activity, transferring groups other than amino-acyl groups"/>
    <property type="evidence" value="ECO:0007669"/>
    <property type="project" value="InterPro"/>
</dbReference>
<organism evidence="4 5">
    <name type="scientific">Cohnella nanjingensis</name>
    <dbReference type="NCBI Taxonomy" id="1387779"/>
    <lineage>
        <taxon>Bacteria</taxon>
        <taxon>Bacillati</taxon>
        <taxon>Bacillota</taxon>
        <taxon>Bacilli</taxon>
        <taxon>Bacillales</taxon>
        <taxon>Paenibacillaceae</taxon>
        <taxon>Cohnella</taxon>
    </lineage>
</organism>
<dbReference type="Proteomes" id="UP000547209">
    <property type="component" value="Unassembled WGS sequence"/>
</dbReference>
<comment type="caution">
    <text evidence="4">The sequence shown here is derived from an EMBL/GenBank/DDBJ whole genome shotgun (WGS) entry which is preliminary data.</text>
</comment>
<feature type="domain" description="N-acetyltransferase" evidence="3">
    <location>
        <begin position="6"/>
        <end position="151"/>
    </location>
</feature>